<dbReference type="SUPFAM" id="SSF52833">
    <property type="entry name" value="Thioredoxin-like"/>
    <property type="match status" value="1"/>
</dbReference>
<name>A0ABU8HEQ1_9BACI</name>
<dbReference type="EMBL" id="JBBAXC010000008">
    <property type="protein sequence ID" value="MEI5907649.1"/>
    <property type="molecule type" value="Genomic_DNA"/>
</dbReference>
<dbReference type="InterPro" id="IPR039555">
    <property type="entry name" value="TraF/TrbB"/>
</dbReference>
<feature type="transmembrane region" description="Helical" evidence="1">
    <location>
        <begin position="6"/>
        <end position="25"/>
    </location>
</feature>
<evidence type="ECO:0000313" key="3">
    <source>
        <dbReference type="Proteomes" id="UP001312865"/>
    </source>
</evidence>
<sequence length="181" mass="20707">MLDSILLSIILVILVATLGILYYMLKYNSNFLKQIQSLKGVQFDTLNVGEEAPMFRVMDEGGKRFVSKKEFYDKNTLLLFMNTKCHTCKAIIDKLDIIVKNYDLNIVAINNDEVFDDSEVKKALPDSVKYIRASHISMSYYVYVTPTVVLIEKGKIKMTNKVSNFNSLLNMLITEKNKLVS</sequence>
<dbReference type="Proteomes" id="UP001312865">
    <property type="component" value="Unassembled WGS sequence"/>
</dbReference>
<proteinExistence type="predicted"/>
<evidence type="ECO:0000256" key="1">
    <source>
        <dbReference type="SAM" id="Phobius"/>
    </source>
</evidence>
<dbReference type="InterPro" id="IPR036249">
    <property type="entry name" value="Thioredoxin-like_sf"/>
</dbReference>
<keyword evidence="3" id="KW-1185">Reference proteome</keyword>
<gene>
    <name evidence="2" type="ORF">WAK64_11335</name>
</gene>
<dbReference type="Pfam" id="PF13728">
    <property type="entry name" value="TraF"/>
    <property type="match status" value="1"/>
</dbReference>
<reference evidence="2 3" key="1">
    <citation type="journal article" date="2018" name="J. Microbiol.">
        <title>Bacillus spongiae sp. nov., isolated from sponge of Jeju Island.</title>
        <authorList>
            <person name="Lee G.E."/>
            <person name="Im W.T."/>
            <person name="Park J.S."/>
        </authorList>
    </citation>
    <scope>NUCLEOTIDE SEQUENCE [LARGE SCALE GENOMIC DNA]</scope>
    <source>
        <strain evidence="2 3">135PIL107-10</strain>
    </source>
</reference>
<keyword evidence="1" id="KW-0472">Membrane</keyword>
<dbReference type="RefSeq" id="WP_336587088.1">
    <property type="nucleotide sequence ID" value="NZ_JBBAXC010000008.1"/>
</dbReference>
<keyword evidence="1" id="KW-1133">Transmembrane helix</keyword>
<protein>
    <submittedName>
        <fullName evidence="2">Thioredoxin family protein</fullName>
    </submittedName>
</protein>
<dbReference type="Gene3D" id="3.40.30.10">
    <property type="entry name" value="Glutaredoxin"/>
    <property type="match status" value="1"/>
</dbReference>
<keyword evidence="1" id="KW-0812">Transmembrane</keyword>
<evidence type="ECO:0000313" key="2">
    <source>
        <dbReference type="EMBL" id="MEI5907649.1"/>
    </source>
</evidence>
<comment type="caution">
    <text evidence="2">The sequence shown here is derived from an EMBL/GenBank/DDBJ whole genome shotgun (WGS) entry which is preliminary data.</text>
</comment>
<accession>A0ABU8HEQ1</accession>
<organism evidence="2 3">
    <name type="scientific">Bacillus spongiae</name>
    <dbReference type="NCBI Taxonomy" id="2683610"/>
    <lineage>
        <taxon>Bacteria</taxon>
        <taxon>Bacillati</taxon>
        <taxon>Bacillota</taxon>
        <taxon>Bacilli</taxon>
        <taxon>Bacillales</taxon>
        <taxon>Bacillaceae</taxon>
        <taxon>Bacillus</taxon>
    </lineage>
</organism>